<proteinExistence type="predicted"/>
<comment type="caution">
    <text evidence="3">The sequence shown here is derived from an EMBL/GenBank/DDBJ whole genome shotgun (WGS) entry which is preliminary data.</text>
</comment>
<accession>A0ABN2A913</accession>
<name>A0ABN2A913_9ACTN</name>
<dbReference type="EMBL" id="BAAAOR010000014">
    <property type="protein sequence ID" value="GAA1513694.1"/>
    <property type="molecule type" value="Genomic_DNA"/>
</dbReference>
<dbReference type="PROSITE" id="PS51740">
    <property type="entry name" value="SPOVT_ABRB"/>
    <property type="match status" value="1"/>
</dbReference>
<dbReference type="SUPFAM" id="SSF89447">
    <property type="entry name" value="AbrB/MazE/MraZ-like"/>
    <property type="match status" value="1"/>
</dbReference>
<evidence type="ECO:0000256" key="1">
    <source>
        <dbReference type="PROSITE-ProRule" id="PRU01076"/>
    </source>
</evidence>
<dbReference type="Gene3D" id="2.10.260.10">
    <property type="match status" value="1"/>
</dbReference>
<feature type="domain" description="SpoVT-AbrB" evidence="2">
    <location>
        <begin position="4"/>
        <end position="49"/>
    </location>
</feature>
<evidence type="ECO:0000313" key="3">
    <source>
        <dbReference type="EMBL" id="GAA1513694.1"/>
    </source>
</evidence>
<gene>
    <name evidence="3" type="ORF">GCM10009788_17650</name>
</gene>
<dbReference type="InterPro" id="IPR037914">
    <property type="entry name" value="SpoVT-AbrB_sf"/>
</dbReference>
<sequence>MTAAIQTTVDAAGRIVIPKAIREAMGLTGGAKVDLFFADGRIEIEVAPAEVEVEFPEGGFPRIVYKDEDLPPLTDEMIRETLEAVRDRRL</sequence>
<dbReference type="RefSeq" id="WP_219996039.1">
    <property type="nucleotide sequence ID" value="NZ_BAAAOR010000014.1"/>
</dbReference>
<keyword evidence="1 3" id="KW-0238">DNA-binding</keyword>
<evidence type="ECO:0000259" key="2">
    <source>
        <dbReference type="PROSITE" id="PS51740"/>
    </source>
</evidence>
<evidence type="ECO:0000313" key="4">
    <source>
        <dbReference type="Proteomes" id="UP001500842"/>
    </source>
</evidence>
<dbReference type="Pfam" id="PF04014">
    <property type="entry name" value="MazE_antitoxin"/>
    <property type="match status" value="1"/>
</dbReference>
<dbReference type="Proteomes" id="UP001500842">
    <property type="component" value="Unassembled WGS sequence"/>
</dbReference>
<organism evidence="3 4">
    <name type="scientific">Nocardioides humi</name>
    <dbReference type="NCBI Taxonomy" id="449461"/>
    <lineage>
        <taxon>Bacteria</taxon>
        <taxon>Bacillati</taxon>
        <taxon>Actinomycetota</taxon>
        <taxon>Actinomycetes</taxon>
        <taxon>Propionibacteriales</taxon>
        <taxon>Nocardioidaceae</taxon>
        <taxon>Nocardioides</taxon>
    </lineage>
</organism>
<dbReference type="SMART" id="SM00966">
    <property type="entry name" value="SpoVT_AbrB"/>
    <property type="match status" value="1"/>
</dbReference>
<protein>
    <submittedName>
        <fullName evidence="3">AbrB/MazE/SpoVT family DNA-binding domain-containing protein</fullName>
    </submittedName>
</protein>
<dbReference type="NCBIfam" id="TIGR01439">
    <property type="entry name" value="lp_hng_hel_AbrB"/>
    <property type="match status" value="1"/>
</dbReference>
<reference evidence="3 4" key="1">
    <citation type="journal article" date="2019" name="Int. J. Syst. Evol. Microbiol.">
        <title>The Global Catalogue of Microorganisms (GCM) 10K type strain sequencing project: providing services to taxonomists for standard genome sequencing and annotation.</title>
        <authorList>
            <consortium name="The Broad Institute Genomics Platform"/>
            <consortium name="The Broad Institute Genome Sequencing Center for Infectious Disease"/>
            <person name="Wu L."/>
            <person name="Ma J."/>
        </authorList>
    </citation>
    <scope>NUCLEOTIDE SEQUENCE [LARGE SCALE GENOMIC DNA]</scope>
    <source>
        <strain evidence="3 4">JCM 14942</strain>
    </source>
</reference>
<keyword evidence="4" id="KW-1185">Reference proteome</keyword>
<dbReference type="GO" id="GO:0003677">
    <property type="term" value="F:DNA binding"/>
    <property type="evidence" value="ECO:0007669"/>
    <property type="project" value="UniProtKB-KW"/>
</dbReference>
<dbReference type="InterPro" id="IPR007159">
    <property type="entry name" value="SpoVT-AbrB_dom"/>
</dbReference>